<organism evidence="1 2">
    <name type="scientific">Stutzerimonas nitrititolerans</name>
    <dbReference type="NCBI Taxonomy" id="2482751"/>
    <lineage>
        <taxon>Bacteria</taxon>
        <taxon>Pseudomonadati</taxon>
        <taxon>Pseudomonadota</taxon>
        <taxon>Gammaproteobacteria</taxon>
        <taxon>Pseudomonadales</taxon>
        <taxon>Pseudomonadaceae</taxon>
        <taxon>Stutzerimonas</taxon>
    </lineage>
</organism>
<comment type="caution">
    <text evidence="1">The sequence shown here is derived from an EMBL/GenBank/DDBJ whole genome shotgun (WGS) entry which is preliminary data.</text>
</comment>
<dbReference type="Proteomes" id="UP001165292">
    <property type="component" value="Unassembled WGS sequence"/>
</dbReference>
<evidence type="ECO:0000313" key="1">
    <source>
        <dbReference type="EMBL" id="MCO7546917.1"/>
    </source>
</evidence>
<reference evidence="1" key="1">
    <citation type="submission" date="2022-06" db="EMBL/GenBank/DDBJ databases">
        <title>Detection of beta-lactamases in bacteria of animal origin.</title>
        <authorList>
            <person name="Mlynarcik P."/>
            <person name="Zdarska V."/>
            <person name="Chudobova H."/>
            <person name="Prochazkova P."/>
            <person name="Hricova K."/>
            <person name="Mezerova K."/>
            <person name="Bardon J."/>
            <person name="Dolejska M."/>
            <person name="Sukkar I."/>
            <person name="Kolar M."/>
        </authorList>
    </citation>
    <scope>NUCLEOTIDE SEQUENCE</scope>
    <source>
        <strain evidence="1">S 300-3</strain>
    </source>
</reference>
<sequence length="69" mass="7763">MALDQNEFEALLAQIKQHADRAANENAPQHYQAAFEASLEAMRLLAKESGNWRQMVARATEEFEGDEGI</sequence>
<dbReference type="EMBL" id="JAMYBS010000039">
    <property type="protein sequence ID" value="MCO7546917.1"/>
    <property type="molecule type" value="Genomic_DNA"/>
</dbReference>
<evidence type="ECO:0008006" key="3">
    <source>
        <dbReference type="Google" id="ProtNLM"/>
    </source>
</evidence>
<dbReference type="RefSeq" id="WP_058075509.1">
    <property type="nucleotide sequence ID" value="NZ_DALYSB010000056.1"/>
</dbReference>
<gene>
    <name evidence="1" type="ORF">NJF43_19390</name>
</gene>
<protein>
    <recommendedName>
        <fullName evidence="3">Terminase small subunit</fullName>
    </recommendedName>
</protein>
<accession>A0AA41WLV9</accession>
<proteinExistence type="predicted"/>
<name>A0AA41WLV9_9GAMM</name>
<evidence type="ECO:0000313" key="2">
    <source>
        <dbReference type="Proteomes" id="UP001165292"/>
    </source>
</evidence>
<dbReference type="AlphaFoldDB" id="A0AA41WLV9"/>